<sequence length="138" mass="15266">WAQVADPKLIAAARADSVKSAHYLPESLAVYKAQHLDFVQASIAQSKHSSDAFHSRVAVSASNIQWRNELDELANMTQSMHSFRQQMNYFERNMVLNLGRLGVCLLTAATPSGQSDGHIPPKATRVAQKDLSQLHARL</sequence>
<evidence type="ECO:0000313" key="1">
    <source>
        <dbReference type="Proteomes" id="UP000504637"/>
    </source>
</evidence>
<feature type="non-terminal residue" evidence="2">
    <location>
        <position position="1"/>
    </location>
</feature>
<accession>A0A6J3MDH2</accession>
<name>A0A6J3MDH2_9PEZI</name>
<evidence type="ECO:0000313" key="2">
    <source>
        <dbReference type="RefSeq" id="XP_033461928.1"/>
    </source>
</evidence>
<reference evidence="2" key="3">
    <citation type="submission" date="2025-08" db="UniProtKB">
        <authorList>
            <consortium name="RefSeq"/>
        </authorList>
    </citation>
    <scope>IDENTIFICATION</scope>
    <source>
        <strain evidence="2">CBS 342.82</strain>
    </source>
</reference>
<dbReference type="Proteomes" id="UP000504637">
    <property type="component" value="Unplaced"/>
</dbReference>
<reference evidence="2" key="2">
    <citation type="submission" date="2020-04" db="EMBL/GenBank/DDBJ databases">
        <authorList>
            <consortium name="NCBI Genome Project"/>
        </authorList>
    </citation>
    <scope>NUCLEOTIDE SEQUENCE</scope>
    <source>
        <strain evidence="2">CBS 342.82</strain>
    </source>
</reference>
<keyword evidence="1" id="KW-1185">Reference proteome</keyword>
<dbReference type="RefSeq" id="XP_033461928.1">
    <property type="nucleotide sequence ID" value="XM_033608222.1"/>
</dbReference>
<proteinExistence type="predicted"/>
<gene>
    <name evidence="2" type="ORF">K489DRAFT_421077</name>
</gene>
<reference evidence="2" key="1">
    <citation type="submission" date="2020-01" db="EMBL/GenBank/DDBJ databases">
        <authorList>
            <consortium name="DOE Joint Genome Institute"/>
            <person name="Haridas S."/>
            <person name="Albert R."/>
            <person name="Binder M."/>
            <person name="Bloem J."/>
            <person name="Labutti K."/>
            <person name="Salamov A."/>
            <person name="Andreopoulos B."/>
            <person name="Baker S.E."/>
            <person name="Barry K."/>
            <person name="Bills G."/>
            <person name="Bluhm B.H."/>
            <person name="Cannon C."/>
            <person name="Castanera R."/>
            <person name="Culley D.E."/>
            <person name="Daum C."/>
            <person name="Ezra D."/>
            <person name="Gonzalez J.B."/>
            <person name="Henrissat B."/>
            <person name="Kuo A."/>
            <person name="Liang C."/>
            <person name="Lipzen A."/>
            <person name="Lutzoni F."/>
            <person name="Magnuson J."/>
            <person name="Mondo S."/>
            <person name="Nolan M."/>
            <person name="Ohm R."/>
            <person name="Pangilinan J."/>
            <person name="Park H.-J."/>
            <person name="Ramirez L."/>
            <person name="Alfaro M."/>
            <person name="Sun H."/>
            <person name="Tritt A."/>
            <person name="Yoshinaga Y."/>
            <person name="Zwiers L.-H."/>
            <person name="Turgeon B.G."/>
            <person name="Goodwin S.B."/>
            <person name="Spatafora J.W."/>
            <person name="Crous P.W."/>
            <person name="Grigoriev I.V."/>
        </authorList>
    </citation>
    <scope>NUCLEOTIDE SEQUENCE</scope>
    <source>
        <strain evidence="2">CBS 342.82</strain>
    </source>
</reference>
<dbReference type="AlphaFoldDB" id="A0A6J3MDH2"/>
<organism evidence="2">
    <name type="scientific">Dissoconium aciculare CBS 342.82</name>
    <dbReference type="NCBI Taxonomy" id="1314786"/>
    <lineage>
        <taxon>Eukaryota</taxon>
        <taxon>Fungi</taxon>
        <taxon>Dikarya</taxon>
        <taxon>Ascomycota</taxon>
        <taxon>Pezizomycotina</taxon>
        <taxon>Dothideomycetes</taxon>
        <taxon>Dothideomycetidae</taxon>
        <taxon>Mycosphaerellales</taxon>
        <taxon>Dissoconiaceae</taxon>
        <taxon>Dissoconium</taxon>
    </lineage>
</organism>
<protein>
    <submittedName>
        <fullName evidence="2">Uncharacterized protein</fullName>
    </submittedName>
</protein>
<dbReference type="GeneID" id="54366022"/>